<accession>A0ABW4VH84</accession>
<proteinExistence type="predicted"/>
<keyword evidence="2" id="KW-1185">Reference proteome</keyword>
<protein>
    <submittedName>
        <fullName evidence="1">Abortive infection system antitoxin AbiGi family protein</fullName>
    </submittedName>
</protein>
<dbReference type="EMBL" id="JBHUHR010000015">
    <property type="protein sequence ID" value="MFD2034009.1"/>
    <property type="molecule type" value="Genomic_DNA"/>
</dbReference>
<name>A0ABW4VH84_9BACT</name>
<gene>
    <name evidence="1" type="ORF">ACFSKL_04355</name>
</gene>
<sequence>MARISSSTLFNFTDSIDYLVNNLKDGFYCHNTYEKLPLRNNGYRVPMACFCDIPLSLIKEHFDWYGRYGIGIKRTYARKQGVKPVWYVTSESNLVRNLVKQESLSEYERKHLLPYLKQFLGNQAYQSGKEKRKKFYDEREWRYIPDNSLVEFFFGLKAQREKRTAMQNGERMKLDLNQVEYIIIEKESDFDKMINEIRKITNGNKELKFENLIAKIMTAKQIERDF</sequence>
<dbReference type="Proteomes" id="UP001597361">
    <property type="component" value="Unassembled WGS sequence"/>
</dbReference>
<organism evidence="1 2">
    <name type="scientific">Belliella marina</name>
    <dbReference type="NCBI Taxonomy" id="1644146"/>
    <lineage>
        <taxon>Bacteria</taxon>
        <taxon>Pseudomonadati</taxon>
        <taxon>Bacteroidota</taxon>
        <taxon>Cytophagia</taxon>
        <taxon>Cytophagales</taxon>
        <taxon>Cyclobacteriaceae</taxon>
        <taxon>Belliella</taxon>
    </lineage>
</organism>
<dbReference type="InterPro" id="IPR021223">
    <property type="entry name" value="AbiGi"/>
</dbReference>
<evidence type="ECO:0000313" key="1">
    <source>
        <dbReference type="EMBL" id="MFD2034009.1"/>
    </source>
</evidence>
<dbReference type="RefSeq" id="WP_376883820.1">
    <property type="nucleotide sequence ID" value="NZ_JBHUHR010000015.1"/>
</dbReference>
<dbReference type="Pfam" id="PF10899">
    <property type="entry name" value="AbiGi"/>
    <property type="match status" value="1"/>
</dbReference>
<evidence type="ECO:0000313" key="2">
    <source>
        <dbReference type="Proteomes" id="UP001597361"/>
    </source>
</evidence>
<comment type="caution">
    <text evidence="1">The sequence shown here is derived from an EMBL/GenBank/DDBJ whole genome shotgun (WGS) entry which is preliminary data.</text>
</comment>
<reference evidence="2" key="1">
    <citation type="journal article" date="2019" name="Int. J. Syst. Evol. Microbiol.">
        <title>The Global Catalogue of Microorganisms (GCM) 10K type strain sequencing project: providing services to taxonomists for standard genome sequencing and annotation.</title>
        <authorList>
            <consortium name="The Broad Institute Genomics Platform"/>
            <consortium name="The Broad Institute Genome Sequencing Center for Infectious Disease"/>
            <person name="Wu L."/>
            <person name="Ma J."/>
        </authorList>
    </citation>
    <scope>NUCLEOTIDE SEQUENCE [LARGE SCALE GENOMIC DNA]</scope>
    <source>
        <strain evidence="2">CGMCC 1.15180</strain>
    </source>
</reference>